<dbReference type="GO" id="GO:0000976">
    <property type="term" value="F:transcription cis-regulatory region binding"/>
    <property type="evidence" value="ECO:0007669"/>
    <property type="project" value="TreeGrafter"/>
</dbReference>
<name>A0A1Y5HXU8_OLEAN</name>
<feature type="domain" description="Response regulatory" evidence="4">
    <location>
        <begin position="4"/>
        <end position="122"/>
    </location>
</feature>
<dbReference type="GO" id="GO:0000156">
    <property type="term" value="F:phosphorelay response regulator activity"/>
    <property type="evidence" value="ECO:0007669"/>
    <property type="project" value="TreeGrafter"/>
</dbReference>
<dbReference type="PROSITE" id="PS50110">
    <property type="entry name" value="RESPONSE_REGULATORY"/>
    <property type="match status" value="1"/>
</dbReference>
<dbReference type="GO" id="GO:0005829">
    <property type="term" value="C:cytosol"/>
    <property type="evidence" value="ECO:0007669"/>
    <property type="project" value="TreeGrafter"/>
</dbReference>
<gene>
    <name evidence="6" type="ORF">A9R00_09250</name>
</gene>
<evidence type="ECO:0000259" key="4">
    <source>
        <dbReference type="PROSITE" id="PS50110"/>
    </source>
</evidence>
<protein>
    <recommendedName>
        <fullName evidence="8">DNA-binding response regulator</fullName>
    </recommendedName>
</protein>
<dbReference type="InterPro" id="IPR011006">
    <property type="entry name" value="CheY-like_superfamily"/>
</dbReference>
<dbReference type="InterPro" id="IPR039420">
    <property type="entry name" value="WalR-like"/>
</dbReference>
<keyword evidence="2" id="KW-0238">DNA-binding</keyword>
<dbReference type="EMBL" id="MABE01000534">
    <property type="protein sequence ID" value="OUS39665.1"/>
    <property type="molecule type" value="Genomic_DNA"/>
</dbReference>
<dbReference type="InterPro" id="IPR007492">
    <property type="entry name" value="LytTR_DNA-bd_dom"/>
</dbReference>
<evidence type="ECO:0000313" key="6">
    <source>
        <dbReference type="EMBL" id="OUS39665.1"/>
    </source>
</evidence>
<dbReference type="SMART" id="SM00448">
    <property type="entry name" value="REC"/>
    <property type="match status" value="1"/>
</dbReference>
<dbReference type="Gene3D" id="2.40.50.1020">
    <property type="entry name" value="LytTr DNA-binding domain"/>
    <property type="match status" value="1"/>
</dbReference>
<evidence type="ECO:0000256" key="2">
    <source>
        <dbReference type="ARBA" id="ARBA00023125"/>
    </source>
</evidence>
<dbReference type="PANTHER" id="PTHR48111">
    <property type="entry name" value="REGULATOR OF RPOS"/>
    <property type="match status" value="1"/>
</dbReference>
<reference evidence="7" key="1">
    <citation type="journal article" date="2017" name="Proc. Natl. Acad. Sci. U.S.A.">
        <title>Simulation of Deepwater Horizon oil plume reveals substrate specialization within a complex community of hydrocarbon degraders.</title>
        <authorList>
            <person name="Hu P."/>
            <person name="Dubinsky E.A."/>
            <person name="Probst A.J."/>
            <person name="Wang J."/>
            <person name="Sieber C.M.K."/>
            <person name="Tom L.M."/>
            <person name="Gardinali P."/>
            <person name="Banfield J.F."/>
            <person name="Atlas R.M."/>
            <person name="Andersen G.L."/>
        </authorList>
    </citation>
    <scope>NUCLEOTIDE SEQUENCE [LARGE SCALE GENOMIC DNA]</scope>
</reference>
<dbReference type="Proteomes" id="UP000227088">
    <property type="component" value="Unassembled WGS sequence"/>
</dbReference>
<dbReference type="GO" id="GO:0032993">
    <property type="term" value="C:protein-DNA complex"/>
    <property type="evidence" value="ECO:0007669"/>
    <property type="project" value="TreeGrafter"/>
</dbReference>
<comment type="caution">
    <text evidence="6">The sequence shown here is derived from an EMBL/GenBank/DDBJ whole genome shotgun (WGS) entry which is preliminary data.</text>
</comment>
<evidence type="ECO:0008006" key="8">
    <source>
        <dbReference type="Google" id="ProtNLM"/>
    </source>
</evidence>
<dbReference type="Pfam" id="PF04397">
    <property type="entry name" value="LytTR"/>
    <property type="match status" value="1"/>
</dbReference>
<dbReference type="GO" id="GO:0006355">
    <property type="term" value="P:regulation of DNA-templated transcription"/>
    <property type="evidence" value="ECO:0007669"/>
    <property type="project" value="TreeGrafter"/>
</dbReference>
<dbReference type="PANTHER" id="PTHR48111:SF3">
    <property type="entry name" value="TRANSCRIPTIONAL REGULATORY PROTEIN BTSR"/>
    <property type="match status" value="1"/>
</dbReference>
<evidence type="ECO:0000256" key="1">
    <source>
        <dbReference type="ARBA" id="ARBA00023012"/>
    </source>
</evidence>
<organism evidence="6 7">
    <name type="scientific">Oleispira antarctica</name>
    <dbReference type="NCBI Taxonomy" id="188908"/>
    <lineage>
        <taxon>Bacteria</taxon>
        <taxon>Pseudomonadati</taxon>
        <taxon>Pseudomonadota</taxon>
        <taxon>Gammaproteobacteria</taxon>
        <taxon>Oceanospirillales</taxon>
        <taxon>Oceanospirillaceae</taxon>
        <taxon>Oleispira</taxon>
    </lineage>
</organism>
<dbReference type="SMART" id="SM00850">
    <property type="entry name" value="LytTR"/>
    <property type="match status" value="1"/>
</dbReference>
<dbReference type="AlphaFoldDB" id="A0A1Y5HXU8"/>
<evidence type="ECO:0000313" key="7">
    <source>
        <dbReference type="Proteomes" id="UP000227088"/>
    </source>
</evidence>
<dbReference type="Gene3D" id="3.40.50.2300">
    <property type="match status" value="1"/>
</dbReference>
<keyword evidence="3" id="KW-0597">Phosphoprotein</keyword>
<feature type="modified residue" description="4-aspartylphosphate" evidence="3">
    <location>
        <position position="55"/>
    </location>
</feature>
<accession>A0A1Y5HXU8</accession>
<evidence type="ECO:0000259" key="5">
    <source>
        <dbReference type="PROSITE" id="PS50930"/>
    </source>
</evidence>
<sequence length="260" mass="29121">MSLRVLLVDDEPLARQRLARLLAEHENYQIVAEAGNGQAALDWLRQHKADLVLLDIQMPGLTGLEVAEQLMAELPAAAPRPAIIFCTAYDEYALNAFKVEAVDYLLKPIRKEDLSKALQKAQRWIEQQPDAQVDNASASTARTHISARTHQGLQLIPITDIYSFQADQKYITVKYETVDALNGGTACGEVLIDEPLKVLEDEFEQSFVRIHRNALVSKDKIDRLETVDSSVHILYLKGLAEGMSVSRRHLPGVRKLMRGL</sequence>
<feature type="domain" description="HTH LytTR-type" evidence="5">
    <location>
        <begin position="145"/>
        <end position="259"/>
    </location>
</feature>
<proteinExistence type="predicted"/>
<keyword evidence="1" id="KW-0902">Two-component regulatory system</keyword>
<dbReference type="PROSITE" id="PS50930">
    <property type="entry name" value="HTH_LYTTR"/>
    <property type="match status" value="1"/>
</dbReference>
<dbReference type="Pfam" id="PF00072">
    <property type="entry name" value="Response_reg"/>
    <property type="match status" value="1"/>
</dbReference>
<evidence type="ECO:0000256" key="3">
    <source>
        <dbReference type="PROSITE-ProRule" id="PRU00169"/>
    </source>
</evidence>
<dbReference type="SUPFAM" id="SSF52172">
    <property type="entry name" value="CheY-like"/>
    <property type="match status" value="1"/>
</dbReference>
<dbReference type="InterPro" id="IPR001789">
    <property type="entry name" value="Sig_transdc_resp-reg_receiver"/>
</dbReference>